<evidence type="ECO:0000313" key="3">
    <source>
        <dbReference type="EMBL" id="GAA0662381.1"/>
    </source>
</evidence>
<dbReference type="EMBL" id="BAAAGU010000054">
    <property type="protein sequence ID" value="GAA0662381.1"/>
    <property type="molecule type" value="Genomic_DNA"/>
</dbReference>
<gene>
    <name evidence="3" type="ORF">GCM10009535_47510</name>
</gene>
<comment type="caution">
    <text evidence="3">The sequence shown here is derived from an EMBL/GenBank/DDBJ whole genome shotgun (WGS) entry which is preliminary data.</text>
</comment>
<dbReference type="PANTHER" id="PTHR30388">
    <property type="entry name" value="ALDEHYDE OXIDOREDUCTASE MOLYBDENUM COFACTOR ASSEMBLY PROTEIN"/>
    <property type="match status" value="1"/>
</dbReference>
<feature type="domain" description="XdhC- CoxI" evidence="1">
    <location>
        <begin position="117"/>
        <end position="178"/>
    </location>
</feature>
<dbReference type="InterPro" id="IPR052698">
    <property type="entry name" value="MoCofactor_Util/Proc"/>
</dbReference>
<organism evidence="3 4">
    <name type="scientific">Streptomyces thermocarboxydovorans</name>
    <dbReference type="NCBI Taxonomy" id="59298"/>
    <lineage>
        <taxon>Bacteria</taxon>
        <taxon>Bacillati</taxon>
        <taxon>Actinomycetota</taxon>
        <taxon>Actinomycetes</taxon>
        <taxon>Kitasatosporales</taxon>
        <taxon>Streptomycetaceae</taxon>
        <taxon>Streptomyces</taxon>
    </lineage>
</organism>
<feature type="domain" description="XdhC Rossmann" evidence="2">
    <location>
        <begin position="201"/>
        <end position="345"/>
    </location>
</feature>
<protein>
    <submittedName>
        <fullName evidence="3">XdhC family protein</fullName>
    </submittedName>
</protein>
<evidence type="ECO:0000259" key="2">
    <source>
        <dbReference type="Pfam" id="PF13478"/>
    </source>
</evidence>
<dbReference type="Gene3D" id="3.40.50.720">
    <property type="entry name" value="NAD(P)-binding Rossmann-like Domain"/>
    <property type="match status" value="1"/>
</dbReference>
<dbReference type="InterPro" id="IPR027051">
    <property type="entry name" value="XdhC_Rossmann_dom"/>
</dbReference>
<proteinExistence type="predicted"/>
<keyword evidence="4" id="KW-1185">Reference proteome</keyword>
<feature type="domain" description="XdhC- CoxI" evidence="1">
    <location>
        <begin position="11"/>
        <end position="78"/>
    </location>
</feature>
<evidence type="ECO:0000313" key="4">
    <source>
        <dbReference type="Proteomes" id="UP001500724"/>
    </source>
</evidence>
<dbReference type="Proteomes" id="UP001500724">
    <property type="component" value="Unassembled WGS sequence"/>
</dbReference>
<dbReference type="Pfam" id="PF13478">
    <property type="entry name" value="XdhC_C"/>
    <property type="match status" value="1"/>
</dbReference>
<dbReference type="Pfam" id="PF02625">
    <property type="entry name" value="XdhC_CoxI"/>
    <property type="match status" value="2"/>
</dbReference>
<reference evidence="3 4" key="1">
    <citation type="journal article" date="2019" name="Int. J. Syst. Evol. Microbiol.">
        <title>The Global Catalogue of Microorganisms (GCM) 10K type strain sequencing project: providing services to taxonomists for standard genome sequencing and annotation.</title>
        <authorList>
            <consortium name="The Broad Institute Genomics Platform"/>
            <consortium name="The Broad Institute Genome Sequencing Center for Infectious Disease"/>
            <person name="Wu L."/>
            <person name="Ma J."/>
        </authorList>
    </citation>
    <scope>NUCLEOTIDE SEQUENCE [LARGE SCALE GENOMIC DNA]</scope>
    <source>
        <strain evidence="3 4">JCM 10367</strain>
    </source>
</reference>
<name>A0ABN1HQ11_9ACTN</name>
<dbReference type="RefSeq" id="WP_344005463.1">
    <property type="nucleotide sequence ID" value="NZ_BAAAGU010000054.1"/>
</dbReference>
<dbReference type="InterPro" id="IPR003777">
    <property type="entry name" value="XdhC_CoxI"/>
</dbReference>
<evidence type="ECO:0000259" key="1">
    <source>
        <dbReference type="Pfam" id="PF02625"/>
    </source>
</evidence>
<accession>A0ABN1HQ11</accession>
<sequence>MKEILDDLDRWRAQGKRVAIARVIDVDGSGPRLPGAAMAVSEDSEVAGSVSGGCVEGAVVTEGLEAISSGDRTVVTFGYSDDDAFAVGLTCGGTIHLYVEPLDWWTLYDEVRRLQLDNTPFALATVIKGPNTGAKLLVRHDETVEPVGSLGDPDLDRVVALDARFGLAAGTTAVRHYGEHGDSCGSTVSVFIESFVPPPRMLIFGAVDFTAALARVAKVLGYHVTVCDARPVFATRKRFPMADAVVAEWPHRLLQEVGPTLGPRDAVCVLTHDAKFDVPAIVTALGTDVGYLGAMGSRRTHADRVRRLKEEGVDDAAIARVLAPIGLDLGARTPEETAVSICAEIIAARAGRTGAVGPLRDGHGPIHA</sequence>
<dbReference type="PANTHER" id="PTHR30388:SF4">
    <property type="entry name" value="MOLYBDENUM COFACTOR INSERTION CHAPERONE PAOD"/>
    <property type="match status" value="1"/>
</dbReference>